<feature type="compositionally biased region" description="Basic and acidic residues" evidence="1">
    <location>
        <begin position="1"/>
        <end position="15"/>
    </location>
</feature>
<evidence type="ECO:0000313" key="3">
    <source>
        <dbReference type="Proteomes" id="UP001219605"/>
    </source>
</evidence>
<dbReference type="Proteomes" id="UP001219605">
    <property type="component" value="Chromosome"/>
</dbReference>
<feature type="region of interest" description="Disordered" evidence="1">
    <location>
        <begin position="1"/>
        <end position="87"/>
    </location>
</feature>
<evidence type="ECO:0000313" key="2">
    <source>
        <dbReference type="EMBL" id="WDZ82898.1"/>
    </source>
</evidence>
<feature type="compositionally biased region" description="Basic and acidic residues" evidence="1">
    <location>
        <begin position="28"/>
        <end position="41"/>
    </location>
</feature>
<name>A0ABY7ZLC3_9ACTN</name>
<evidence type="ECO:0000256" key="1">
    <source>
        <dbReference type="SAM" id="MobiDB-lite"/>
    </source>
</evidence>
<accession>A0ABY7ZLC3</accession>
<keyword evidence="3" id="KW-1185">Reference proteome</keyword>
<reference evidence="2 3" key="1">
    <citation type="submission" date="2023-02" db="EMBL/GenBank/DDBJ databases">
        <authorList>
            <person name="Mo P."/>
        </authorList>
    </citation>
    <scope>NUCLEOTIDE SEQUENCE [LARGE SCALE GENOMIC DNA]</scope>
    <source>
        <strain evidence="2 3">HUAS 3</strain>
    </source>
</reference>
<proteinExistence type="predicted"/>
<protein>
    <submittedName>
        <fullName evidence="2">Uncharacterized protein</fullName>
    </submittedName>
</protein>
<feature type="compositionally biased region" description="Basic and acidic residues" evidence="1">
    <location>
        <begin position="66"/>
        <end position="78"/>
    </location>
</feature>
<dbReference type="RefSeq" id="WP_275029246.1">
    <property type="nucleotide sequence ID" value="NZ_CP118615.1"/>
</dbReference>
<organism evidence="2 3">
    <name type="scientific">Micromonospora cathayae</name>
    <dbReference type="NCBI Taxonomy" id="3028804"/>
    <lineage>
        <taxon>Bacteria</taxon>
        <taxon>Bacillati</taxon>
        <taxon>Actinomycetota</taxon>
        <taxon>Actinomycetes</taxon>
        <taxon>Micromonosporales</taxon>
        <taxon>Micromonosporaceae</taxon>
        <taxon>Micromonospora</taxon>
    </lineage>
</organism>
<sequence>MTARKDSGNGRDTKTATRRNTTSAGTAKADRAARPKADRATPKPTSTRSATARSDADPRATAPTDTRPDPKVRLDPGPDLRPPFPVKLTPASWGATADQNLWTIIRNRTDAINFHHYSDYVDRLLAERKPHVFAPGDTPPQSEKGSPLLGSVGYDFLRTATEFFLMSQVGLLVQDYLRNEHGADQLQPRYDQSWAGSDEQRSELLRRSSNPLPEHWLVQLRDNYLQRLEAHAEPRVLPYLETIMEGLADLPLKAPGEVIGDSYGVDPARLVGPLGIELFWVYWHEEAMVQQSHNVIIRRFQNLPNTRRRPDPLARFELDSLRPLNNILWGWIQDKGGTLSVQRRDYEYQHEYGLRLIGKAAGNVAGVDNRSQFVSAFHNLLHQCTEFYEQDDNLTVQSDGFPLLSALQETQLVVTAGADNQYGDLPWTARVETLMQLWMLGRPEMREFLGGRPMVPYKERWMDRVDTMKSIMDWDDVNVTHFRDLGVFGEQLLLSIRYGSWATQNEPVSAVNWARYWRPEIQGYIHAYRAATGVDLRQGVDTTMPSELLAARADQRASTAGRELMPPRRVTLGGYDVPGSPVRSIAAEPQDRHLLP</sequence>
<dbReference type="EMBL" id="CP118615">
    <property type="protein sequence ID" value="WDZ82898.1"/>
    <property type="molecule type" value="Genomic_DNA"/>
</dbReference>
<gene>
    <name evidence="2" type="ORF">PVK37_20760</name>
</gene>